<gene>
    <name evidence="6" type="ORF">BJY26_001064</name>
</gene>
<evidence type="ECO:0000256" key="3">
    <source>
        <dbReference type="ARBA" id="ARBA00022630"/>
    </source>
</evidence>
<evidence type="ECO:0000256" key="4">
    <source>
        <dbReference type="ARBA" id="ARBA00023002"/>
    </source>
</evidence>
<dbReference type="PANTHER" id="PTHR13847:SF286">
    <property type="entry name" value="D-AMINO ACID DEHYDROGENASE"/>
    <property type="match status" value="1"/>
</dbReference>
<protein>
    <submittedName>
        <fullName evidence="6">D-amino-acid dehydrogenase</fullName>
        <ecNumber evidence="6">1.4.99.-</ecNumber>
    </submittedName>
</protein>
<dbReference type="PRINTS" id="PR00420">
    <property type="entry name" value="RNGMNOXGNASE"/>
</dbReference>
<dbReference type="GO" id="GO:0005737">
    <property type="term" value="C:cytoplasm"/>
    <property type="evidence" value="ECO:0007669"/>
    <property type="project" value="TreeGrafter"/>
</dbReference>
<comment type="caution">
    <text evidence="6">The sequence shown here is derived from an EMBL/GenBank/DDBJ whole genome shotgun (WGS) entry which is preliminary data.</text>
</comment>
<dbReference type="EMBL" id="JACBZP010000001">
    <property type="protein sequence ID" value="NYI66758.1"/>
    <property type="molecule type" value="Genomic_DNA"/>
</dbReference>
<comment type="similarity">
    <text evidence="2">Belongs to the DadA oxidoreductase family.</text>
</comment>
<dbReference type="InterPro" id="IPR006076">
    <property type="entry name" value="FAD-dep_OxRdtase"/>
</dbReference>
<evidence type="ECO:0000256" key="1">
    <source>
        <dbReference type="ARBA" id="ARBA00001974"/>
    </source>
</evidence>
<evidence type="ECO:0000256" key="2">
    <source>
        <dbReference type="ARBA" id="ARBA00009410"/>
    </source>
</evidence>
<keyword evidence="7" id="KW-1185">Reference proteome</keyword>
<reference evidence="6 7" key="1">
    <citation type="submission" date="2020-07" db="EMBL/GenBank/DDBJ databases">
        <title>Sequencing the genomes of 1000 actinobacteria strains.</title>
        <authorList>
            <person name="Klenk H.-P."/>
        </authorList>
    </citation>
    <scope>NUCLEOTIDE SEQUENCE [LARGE SCALE GENOMIC DNA]</scope>
    <source>
        <strain evidence="6 7">DSM 26341</strain>
    </source>
</reference>
<dbReference type="SUPFAM" id="SSF54373">
    <property type="entry name" value="FAD-linked reductases, C-terminal domain"/>
    <property type="match status" value="1"/>
</dbReference>
<dbReference type="InterPro" id="IPR036188">
    <property type="entry name" value="FAD/NAD-bd_sf"/>
</dbReference>
<sequence>MSVEHVVVVGSGIAGAAAAFALARRGVGVSVIDSNSTGRATSAGAGIIQPWATNAAGPYYDLYALGAGYYPTLLDRLALVESTPVDFQRNGSLVVSADGGELDDVEKRVRGRAESAPLVGELSRLDNSAARELFPPLGGEYSALLIPGGARVDGRSLREGLLSAAGSLGARILGGTATLDADGRVHCDGVRVSADATVVAAGCWTNALLEPLGVRLPVAPQRGQIVHLGLAGVDTSPWPSVIPQTSHYLVAFDDSRVVVGATREADGGFDARVTAAGQQEVLANALAVAPGLAGATVLETRVGLRPLADSPQIGRLPGVPGLFVSTGFGAGGLTMGPVSGELIADLIMEDDPQMDVGAFAPEAQPTNGAAI</sequence>
<dbReference type="Gene3D" id="3.30.9.10">
    <property type="entry name" value="D-Amino Acid Oxidase, subunit A, domain 2"/>
    <property type="match status" value="1"/>
</dbReference>
<dbReference type="Proteomes" id="UP000539111">
    <property type="component" value="Unassembled WGS sequence"/>
</dbReference>
<dbReference type="Pfam" id="PF01266">
    <property type="entry name" value="DAO"/>
    <property type="match status" value="1"/>
</dbReference>
<dbReference type="SUPFAM" id="SSF51971">
    <property type="entry name" value="Nucleotide-binding domain"/>
    <property type="match status" value="1"/>
</dbReference>
<evidence type="ECO:0000259" key="5">
    <source>
        <dbReference type="Pfam" id="PF01266"/>
    </source>
</evidence>
<dbReference type="GO" id="GO:0016491">
    <property type="term" value="F:oxidoreductase activity"/>
    <property type="evidence" value="ECO:0007669"/>
    <property type="project" value="UniProtKB-KW"/>
</dbReference>
<organism evidence="6 7">
    <name type="scientific">Spelaeicoccus albus</name>
    <dbReference type="NCBI Taxonomy" id="1280376"/>
    <lineage>
        <taxon>Bacteria</taxon>
        <taxon>Bacillati</taxon>
        <taxon>Actinomycetota</taxon>
        <taxon>Actinomycetes</taxon>
        <taxon>Micrococcales</taxon>
        <taxon>Brevibacteriaceae</taxon>
        <taxon>Spelaeicoccus</taxon>
    </lineage>
</organism>
<keyword evidence="3" id="KW-0285">Flavoprotein</keyword>
<evidence type="ECO:0000313" key="7">
    <source>
        <dbReference type="Proteomes" id="UP000539111"/>
    </source>
</evidence>
<name>A0A7Z0D1B9_9MICO</name>
<comment type="cofactor">
    <cofactor evidence="1">
        <name>FAD</name>
        <dbReference type="ChEBI" id="CHEBI:57692"/>
    </cofactor>
</comment>
<keyword evidence="4 6" id="KW-0560">Oxidoreductase</keyword>
<dbReference type="Gene3D" id="3.50.50.60">
    <property type="entry name" value="FAD/NAD(P)-binding domain"/>
    <property type="match status" value="1"/>
</dbReference>
<accession>A0A7Z0D1B9</accession>
<dbReference type="RefSeq" id="WP_179426315.1">
    <property type="nucleotide sequence ID" value="NZ_JACBZP010000001.1"/>
</dbReference>
<feature type="domain" description="FAD dependent oxidoreductase" evidence="5">
    <location>
        <begin position="5"/>
        <end position="346"/>
    </location>
</feature>
<dbReference type="AlphaFoldDB" id="A0A7Z0D1B9"/>
<dbReference type="EC" id="1.4.99.-" evidence="6"/>
<dbReference type="PANTHER" id="PTHR13847">
    <property type="entry name" value="SARCOSINE DEHYDROGENASE-RELATED"/>
    <property type="match status" value="1"/>
</dbReference>
<proteinExistence type="inferred from homology"/>
<evidence type="ECO:0000313" key="6">
    <source>
        <dbReference type="EMBL" id="NYI66758.1"/>
    </source>
</evidence>